<evidence type="ECO:0000313" key="2">
    <source>
        <dbReference type="EMBL" id="TDP89306.1"/>
    </source>
</evidence>
<feature type="domain" description="Glyoxalase-like" evidence="1">
    <location>
        <begin position="7"/>
        <end position="149"/>
    </location>
</feature>
<evidence type="ECO:0000259" key="1">
    <source>
        <dbReference type="Pfam" id="PF18029"/>
    </source>
</evidence>
<dbReference type="Pfam" id="PF18029">
    <property type="entry name" value="Glyoxalase_6"/>
    <property type="match status" value="1"/>
</dbReference>
<reference evidence="2 3" key="1">
    <citation type="submission" date="2019-03" db="EMBL/GenBank/DDBJ databases">
        <title>Genomic analyses of the natural microbiome of Caenorhabditis elegans.</title>
        <authorList>
            <person name="Samuel B."/>
        </authorList>
    </citation>
    <scope>NUCLEOTIDE SEQUENCE [LARGE SCALE GENOMIC DNA]</scope>
    <source>
        <strain evidence="2 3">JUb18</strain>
    </source>
</reference>
<dbReference type="PANTHER" id="PTHR35908">
    <property type="entry name" value="HYPOTHETICAL FUSION PROTEIN"/>
    <property type="match status" value="1"/>
</dbReference>
<dbReference type="Gene3D" id="3.10.180.10">
    <property type="entry name" value="2,3-Dihydroxybiphenyl 1,2-Dioxygenase, domain 1"/>
    <property type="match status" value="1"/>
</dbReference>
<dbReference type="InterPro" id="IPR041581">
    <property type="entry name" value="Glyoxalase_6"/>
</dbReference>
<organism evidence="2 3">
    <name type="scientific">Leucobacter luti</name>
    <dbReference type="NCBI Taxonomy" id="340320"/>
    <lineage>
        <taxon>Bacteria</taxon>
        <taxon>Bacillati</taxon>
        <taxon>Actinomycetota</taxon>
        <taxon>Actinomycetes</taxon>
        <taxon>Micrococcales</taxon>
        <taxon>Microbacteriaceae</taxon>
        <taxon>Leucobacter</taxon>
    </lineage>
</organism>
<proteinExistence type="predicted"/>
<evidence type="ECO:0000313" key="3">
    <source>
        <dbReference type="Proteomes" id="UP000295601"/>
    </source>
</evidence>
<dbReference type="AlphaFoldDB" id="A0A4R6RTH1"/>
<dbReference type="OrthoDB" id="5524593at2"/>
<name>A0A4R6RTH1_9MICO</name>
<dbReference type="InterPro" id="IPR029068">
    <property type="entry name" value="Glyas_Bleomycin-R_OHBP_Dase"/>
</dbReference>
<dbReference type="PANTHER" id="PTHR35908:SF1">
    <property type="entry name" value="CONSERVED PROTEIN"/>
    <property type="match status" value="1"/>
</dbReference>
<keyword evidence="3" id="KW-1185">Reference proteome</keyword>
<dbReference type="SUPFAM" id="SSF54593">
    <property type="entry name" value="Glyoxalase/Bleomycin resistance protein/Dihydroxybiphenyl dioxygenase"/>
    <property type="match status" value="1"/>
</dbReference>
<protein>
    <recommendedName>
        <fullName evidence="1">Glyoxalase-like domain-containing protein</fullName>
    </recommendedName>
</protein>
<dbReference type="RefSeq" id="WP_133617877.1">
    <property type="nucleotide sequence ID" value="NZ_CP080492.1"/>
</dbReference>
<dbReference type="Proteomes" id="UP000295601">
    <property type="component" value="Unassembled WGS sequence"/>
</dbReference>
<comment type="caution">
    <text evidence="2">The sequence shown here is derived from an EMBL/GenBank/DDBJ whole genome shotgun (WGS) entry which is preliminary data.</text>
</comment>
<accession>A0A4R6RTH1</accession>
<sequence>MALHWKLVVDSTDPHAQADFWAAALDYHVEDPGALVSELLHLGRLPEADAVTHLGTQRFAALAAVRHPDDPFDSHSGAGLGRRILFQRVPEHKQGKNRLHIDVHNGGGDPDTLAARLEAFGATRVEFIDEGPIGRWWIMQDPEGNEFCAIG</sequence>
<dbReference type="EMBL" id="SNYA01000010">
    <property type="protein sequence ID" value="TDP89306.1"/>
    <property type="molecule type" value="Genomic_DNA"/>
</dbReference>
<gene>
    <name evidence="2" type="ORF">EDF62_3389</name>
</gene>